<reference evidence="4" key="1">
    <citation type="submission" date="2016-10" db="EMBL/GenBank/DDBJ databases">
        <authorList>
            <person name="Varghese N."/>
            <person name="Submissions S."/>
        </authorList>
    </citation>
    <scope>NUCLEOTIDE SEQUENCE [LARGE SCALE GENOMIC DNA]</scope>
    <source>
        <strain evidence="4">DSM 21743</strain>
    </source>
</reference>
<evidence type="ECO:0000259" key="2">
    <source>
        <dbReference type="Pfam" id="PF20999"/>
    </source>
</evidence>
<name>A0A1H2MLE3_9ACTN</name>
<proteinExistence type="predicted"/>
<organism evidence="3 4">
    <name type="scientific">Microlunatus sagamiharensis</name>
    <dbReference type="NCBI Taxonomy" id="546874"/>
    <lineage>
        <taxon>Bacteria</taxon>
        <taxon>Bacillati</taxon>
        <taxon>Actinomycetota</taxon>
        <taxon>Actinomycetes</taxon>
        <taxon>Propionibacteriales</taxon>
        <taxon>Propionibacteriaceae</taxon>
        <taxon>Microlunatus</taxon>
    </lineage>
</organism>
<dbReference type="InterPro" id="IPR044910">
    <property type="entry name" value="TM_1086_SG_dom"/>
</dbReference>
<dbReference type="Gene3D" id="2.40.10.170">
    <property type="match status" value="1"/>
</dbReference>
<dbReference type="OrthoDB" id="3666517at2"/>
<accession>A0A1H2MLE3</accession>
<evidence type="ECO:0000313" key="4">
    <source>
        <dbReference type="Proteomes" id="UP000198825"/>
    </source>
</evidence>
<gene>
    <name evidence="3" type="ORF">SAMN04488544_2294</name>
</gene>
<dbReference type="AlphaFoldDB" id="A0A1H2MLE3"/>
<dbReference type="Gene3D" id="4.10.1180.10">
    <property type="entry name" value="tm1086 domain"/>
    <property type="match status" value="1"/>
</dbReference>
<dbReference type="Pfam" id="PF14505">
    <property type="entry name" value="DUF4438"/>
    <property type="match status" value="1"/>
</dbReference>
<sequence length="291" mass="29373">MRSVAINLAGVAEAPAMGTTPYRIDLDGHPYVPVGDGGIVLGVALGDLVTHAVGDHVAPGVSIGHPDQAARHALTAYGCVGNPVVVRSGAAAGTQGRVFGKRGEDGRLLVWLPDEALAKLRPGDGFSVRAHGQGARLDGLPAEVELLNLDPSLAPALGIRVAPDGGGVDVGVRGVVPSRLAGNGIGRPAQQWDVDLAFAPGDPLLAELRLGDLLAVADLDVRHNMGYRRGHVTVGLVVHGDSPMPGHGPGLVPLLCGPAALLRAVPEPGTHEGLRVNALVGAAPSAAGRAG</sequence>
<dbReference type="STRING" id="546874.SAMN04488544_2294"/>
<dbReference type="Gene3D" id="2.102.30.10">
    <property type="entry name" value="tm1086 (SG structure) domain"/>
    <property type="match status" value="1"/>
</dbReference>
<dbReference type="InterPro" id="IPR029433">
    <property type="entry name" value="DUF4438_N"/>
</dbReference>
<evidence type="ECO:0000259" key="1">
    <source>
        <dbReference type="Pfam" id="PF14505"/>
    </source>
</evidence>
<feature type="domain" description="DUF4438" evidence="2">
    <location>
        <begin position="163"/>
        <end position="267"/>
    </location>
</feature>
<feature type="domain" description="DUF4438" evidence="1">
    <location>
        <begin position="22"/>
        <end position="153"/>
    </location>
</feature>
<dbReference type="Proteomes" id="UP000198825">
    <property type="component" value="Chromosome I"/>
</dbReference>
<keyword evidence="4" id="KW-1185">Reference proteome</keyword>
<evidence type="ECO:0008006" key="5">
    <source>
        <dbReference type="Google" id="ProtNLM"/>
    </source>
</evidence>
<dbReference type="InterPro" id="IPR044909">
    <property type="entry name" value="TM_1086_sf"/>
</dbReference>
<protein>
    <recommendedName>
        <fullName evidence="5">DUF4438 domain-containing protein</fullName>
    </recommendedName>
</protein>
<dbReference type="EMBL" id="LT629799">
    <property type="protein sequence ID" value="SDU94009.1"/>
    <property type="molecule type" value="Genomic_DNA"/>
</dbReference>
<dbReference type="RefSeq" id="WP_091074526.1">
    <property type="nucleotide sequence ID" value="NZ_LT629799.1"/>
</dbReference>
<dbReference type="InterPro" id="IPR048399">
    <property type="entry name" value="DUF4438_C"/>
</dbReference>
<dbReference type="Pfam" id="PF20999">
    <property type="entry name" value="DUF4438_C"/>
    <property type="match status" value="1"/>
</dbReference>
<evidence type="ECO:0000313" key="3">
    <source>
        <dbReference type="EMBL" id="SDU94009.1"/>
    </source>
</evidence>